<dbReference type="GeneID" id="11139841"/>
<dbReference type="STRING" id="694429.Pyrfu_0202"/>
<keyword evidence="2" id="KW-0240">DNA-directed RNA polymerase</keyword>
<dbReference type="GO" id="GO:0006351">
    <property type="term" value="P:DNA-templated transcription"/>
    <property type="evidence" value="ECO:0007669"/>
    <property type="project" value="InterPro"/>
</dbReference>
<evidence type="ECO:0000313" key="3">
    <source>
        <dbReference type="Proteomes" id="UP000001037"/>
    </source>
</evidence>
<dbReference type="Proteomes" id="UP000001037">
    <property type="component" value="Chromosome"/>
</dbReference>
<dbReference type="InParanoid" id="G0EEW0"/>
<evidence type="ECO:0000313" key="2">
    <source>
        <dbReference type="EMBL" id="AEM38074.1"/>
    </source>
</evidence>
<gene>
    <name evidence="2" type="ordered locus">Pyrfu_0202</name>
</gene>
<dbReference type="RefSeq" id="WP_014025751.1">
    <property type="nucleotide sequence ID" value="NC_015931.1"/>
</dbReference>
<keyword evidence="3" id="KW-1185">Reference proteome</keyword>
<sequence>MQFCPKCGGIMMPAGRSDGKIMLKCTRCGHEMVVEAAAVSRDFVIETRVPQEERVITTSRVSSGGRRRARDLEEWEQEREEYREILLEQLQQELEGGEE</sequence>
<reference evidence="2 3" key="1">
    <citation type="journal article" date="2011" name="Stand. Genomic Sci.">
        <title>Complete genome sequence of the hyperthermophilic chemolithoautotroph Pyrolobus fumarii type strain (1A).</title>
        <authorList>
            <person name="Anderson I."/>
            <person name="Goker M."/>
            <person name="Nolan M."/>
            <person name="Lucas S."/>
            <person name="Hammon N."/>
            <person name="Deshpande S."/>
            <person name="Cheng J.F."/>
            <person name="Tapia R."/>
            <person name="Han C."/>
            <person name="Goodwin L."/>
            <person name="Pitluck S."/>
            <person name="Huntemann M."/>
            <person name="Liolios K."/>
            <person name="Ivanova N."/>
            <person name="Pagani I."/>
            <person name="Mavromatis K."/>
            <person name="Ovchinikova G."/>
            <person name="Pati A."/>
            <person name="Chen A."/>
            <person name="Palaniappan K."/>
            <person name="Land M."/>
            <person name="Hauser L."/>
            <person name="Brambilla E.M."/>
            <person name="Huber H."/>
            <person name="Yasawong M."/>
            <person name="Rohde M."/>
            <person name="Spring S."/>
            <person name="Abt B."/>
            <person name="Sikorski J."/>
            <person name="Wirth R."/>
            <person name="Detter J.C."/>
            <person name="Woyke T."/>
            <person name="Bristow J."/>
            <person name="Eisen J.A."/>
            <person name="Markowitz V."/>
            <person name="Hugenholtz P."/>
            <person name="Kyrpides N.C."/>
            <person name="Klenk H.P."/>
            <person name="Lapidus A."/>
        </authorList>
    </citation>
    <scope>NUCLEOTIDE SEQUENCE [LARGE SCALE GENOMIC DNA]</scope>
    <source>
        <strain evidence="3">DSM 11204 / 1A</strain>
    </source>
</reference>
<dbReference type="GO" id="GO:0000428">
    <property type="term" value="C:DNA-directed RNA polymerase complex"/>
    <property type="evidence" value="ECO:0007669"/>
    <property type="project" value="UniProtKB-KW"/>
</dbReference>
<dbReference type="OrthoDB" id="37175at2157"/>
<evidence type="ECO:0000259" key="1">
    <source>
        <dbReference type="SMART" id="SM00661"/>
    </source>
</evidence>
<proteinExistence type="predicted"/>
<dbReference type="Pfam" id="PF02150">
    <property type="entry name" value="Zn_ribbon_RPB9"/>
    <property type="match status" value="1"/>
</dbReference>
<dbReference type="eggNOG" id="arCOG00580">
    <property type="taxonomic scope" value="Archaea"/>
</dbReference>
<accession>G0EEW0</accession>
<dbReference type="InterPro" id="IPR001529">
    <property type="entry name" value="Zn_ribbon_RPB9"/>
</dbReference>
<dbReference type="SMART" id="SM00661">
    <property type="entry name" value="RPOL9"/>
    <property type="match status" value="1"/>
</dbReference>
<dbReference type="KEGG" id="pfm:Pyrfu_0202"/>
<feature type="domain" description="DNA-directed RNA polymerase II subunit RPB9-like zinc ribbon" evidence="1">
    <location>
        <begin position="2"/>
        <end position="59"/>
    </location>
</feature>
<organism evidence="2 3">
    <name type="scientific">Pyrolobus fumarii (strain DSM 11204 / 1A)</name>
    <dbReference type="NCBI Taxonomy" id="694429"/>
    <lineage>
        <taxon>Archaea</taxon>
        <taxon>Thermoproteota</taxon>
        <taxon>Thermoprotei</taxon>
        <taxon>Desulfurococcales</taxon>
        <taxon>Pyrodictiaceae</taxon>
        <taxon>Pyrolobus</taxon>
    </lineage>
</organism>
<dbReference type="EMBL" id="CP002838">
    <property type="protein sequence ID" value="AEM38074.1"/>
    <property type="molecule type" value="Genomic_DNA"/>
</dbReference>
<protein>
    <submittedName>
        <fullName evidence="2">DNA-directed RNA polymerase, M/15 kDa subunit</fullName>
    </submittedName>
</protein>
<name>G0EEW0_PYRF1</name>
<dbReference type="AlphaFoldDB" id="G0EEW0"/>
<keyword evidence="2" id="KW-0804">Transcription</keyword>
<dbReference type="HOGENOM" id="CLU_166550_0_0_2"/>